<dbReference type="RefSeq" id="WP_344738340.1">
    <property type="nucleotide sequence ID" value="NZ_BAABAY010000001.1"/>
</dbReference>
<evidence type="ECO:0000256" key="1">
    <source>
        <dbReference type="SAM" id="SignalP"/>
    </source>
</evidence>
<feature type="signal peptide" evidence="1">
    <location>
        <begin position="1"/>
        <end position="21"/>
    </location>
</feature>
<name>A0ABW7MTX8_9FLAO</name>
<dbReference type="NCBIfam" id="TIGR04131">
    <property type="entry name" value="Bac_Flav_CTERM"/>
    <property type="match status" value="1"/>
</dbReference>
<comment type="caution">
    <text evidence="2">The sequence shown here is derived from an EMBL/GenBank/DDBJ whole genome shotgun (WGS) entry which is preliminary data.</text>
</comment>
<feature type="chain" id="PRO_5045734350" evidence="1">
    <location>
        <begin position="22"/>
        <end position="404"/>
    </location>
</feature>
<evidence type="ECO:0000313" key="2">
    <source>
        <dbReference type="EMBL" id="MFH6770299.1"/>
    </source>
</evidence>
<dbReference type="Pfam" id="PF13585">
    <property type="entry name" value="CHU_C"/>
    <property type="match status" value="1"/>
</dbReference>
<gene>
    <name evidence="2" type="ORF">V8G58_00015</name>
</gene>
<organism evidence="2 3">
    <name type="scientific">Gaetbulibacter aestuarii</name>
    <dbReference type="NCBI Taxonomy" id="1502358"/>
    <lineage>
        <taxon>Bacteria</taxon>
        <taxon>Pseudomonadati</taxon>
        <taxon>Bacteroidota</taxon>
        <taxon>Flavobacteriia</taxon>
        <taxon>Flavobacteriales</taxon>
        <taxon>Flavobacteriaceae</taxon>
        <taxon>Gaetbulibacter</taxon>
    </lineage>
</organism>
<sequence>MKKTPNLIIFITLLVTTAGMAQTTNLGLITVNANTEISVLDHFDNKDSGSFINNGQAYFYGNMTNNGVVDYNTPESSASLVGSAQQIISGSEPFYFHDLIIANNSGLENAINMSGTFHVEHDIAFNSGILNTIDNNGTLILDDNGTVSNTSDFSFVDGFITKLGNDAFTFPIGDNAMYRFAEISAPSGVNSLFNGRYVYKDTDNPYPSNLRIGNIVKVNNREYWVFETPLGTENVDVTLSWNESSTPYTVYSNPDGIRMARWNFEEGAWEDVGGTVDTLNKTITANQTIDGIAVFTIAGADLNIILPDDVIVWNAVSPNNDGKNDYLFIENIDLLPNNSLEIFNRWGAQVFSTTNYDSNGNVFEGFATGKKDTLLPTGTYYYILKYDGTNERVEKAGYLFLSTD</sequence>
<dbReference type="EMBL" id="JBAWKB010000001">
    <property type="protein sequence ID" value="MFH6770299.1"/>
    <property type="molecule type" value="Genomic_DNA"/>
</dbReference>
<accession>A0ABW7MTX8</accession>
<dbReference type="InterPro" id="IPR026341">
    <property type="entry name" value="T9SS_type_B"/>
</dbReference>
<protein>
    <submittedName>
        <fullName evidence="2">Gliding motility-associated C-terminal domain-containing protein</fullName>
    </submittedName>
</protein>
<keyword evidence="1" id="KW-0732">Signal</keyword>
<evidence type="ECO:0000313" key="3">
    <source>
        <dbReference type="Proteomes" id="UP001610100"/>
    </source>
</evidence>
<keyword evidence="3" id="KW-1185">Reference proteome</keyword>
<dbReference type="Proteomes" id="UP001610100">
    <property type="component" value="Unassembled WGS sequence"/>
</dbReference>
<reference evidence="2 3" key="1">
    <citation type="submission" date="2024-02" db="EMBL/GenBank/DDBJ databases">
        <title>A Gaetbulibacter species isolated from tidal flats and genomic insights of their niches.</title>
        <authorList>
            <person name="Ye Y."/>
        </authorList>
    </citation>
    <scope>NUCLEOTIDE SEQUENCE [LARGE SCALE GENOMIC DNA]</scope>
    <source>
        <strain evidence="2 3">KYW382</strain>
    </source>
</reference>
<proteinExistence type="predicted"/>